<dbReference type="PANTHER" id="PTHR21064">
    <property type="entry name" value="AMINOGLYCOSIDE PHOSPHOTRANSFERASE DOMAIN-CONTAINING PROTEIN-RELATED"/>
    <property type="match status" value="1"/>
</dbReference>
<reference evidence="4" key="1">
    <citation type="journal article" date="2019" name="Int. J. Syst. Evol. Microbiol.">
        <title>The Global Catalogue of Microorganisms (GCM) 10K type strain sequencing project: providing services to taxonomists for standard genome sequencing and annotation.</title>
        <authorList>
            <consortium name="The Broad Institute Genomics Platform"/>
            <consortium name="The Broad Institute Genome Sequencing Center for Infectious Disease"/>
            <person name="Wu L."/>
            <person name="Ma J."/>
        </authorList>
    </citation>
    <scope>NUCLEOTIDE SEQUENCE [LARGE SCALE GENOMIC DNA]</scope>
    <source>
        <strain evidence="4">CCUG 59778</strain>
    </source>
</reference>
<accession>A0ABV8X119</accession>
<gene>
    <name evidence="3" type="ORF">ACFOZY_01170</name>
</gene>
<feature type="domain" description="Aminoglycoside phosphotransferase" evidence="2">
    <location>
        <begin position="52"/>
        <end position="245"/>
    </location>
</feature>
<organism evidence="3 4">
    <name type="scientific">Chungangia koreensis</name>
    <dbReference type="NCBI Taxonomy" id="752657"/>
    <lineage>
        <taxon>Bacteria</taxon>
        <taxon>Bacillati</taxon>
        <taxon>Bacillota</taxon>
        <taxon>Bacilli</taxon>
        <taxon>Lactobacillales</taxon>
        <taxon>Chungangia</taxon>
    </lineage>
</organism>
<dbReference type="Pfam" id="PF01636">
    <property type="entry name" value="APH"/>
    <property type="match status" value="1"/>
</dbReference>
<evidence type="ECO:0000313" key="3">
    <source>
        <dbReference type="EMBL" id="MFC4409038.1"/>
    </source>
</evidence>
<dbReference type="Proteomes" id="UP001595817">
    <property type="component" value="Unassembled WGS sequence"/>
</dbReference>
<dbReference type="InterPro" id="IPR050249">
    <property type="entry name" value="Pseudomonas-type_ThrB"/>
</dbReference>
<dbReference type="RefSeq" id="WP_378151371.1">
    <property type="nucleotide sequence ID" value="NZ_JBHSEC010000001.1"/>
</dbReference>
<dbReference type="Gene3D" id="3.90.1200.10">
    <property type="match status" value="1"/>
</dbReference>
<dbReference type="InterPro" id="IPR011009">
    <property type="entry name" value="Kinase-like_dom_sf"/>
</dbReference>
<dbReference type="EMBL" id="JBHSEC010000001">
    <property type="protein sequence ID" value="MFC4409038.1"/>
    <property type="molecule type" value="Genomic_DNA"/>
</dbReference>
<dbReference type="PANTHER" id="PTHR21064:SF6">
    <property type="entry name" value="AMINOGLYCOSIDE PHOSPHOTRANSFERASE DOMAIN-CONTAINING PROTEIN"/>
    <property type="match status" value="1"/>
</dbReference>
<protein>
    <submittedName>
        <fullName evidence="3">Phosphotransferase enzyme family protein</fullName>
    </submittedName>
</protein>
<name>A0ABV8X119_9LACT</name>
<keyword evidence="4" id="KW-1185">Reference proteome</keyword>
<proteinExistence type="inferred from homology"/>
<dbReference type="InterPro" id="IPR002575">
    <property type="entry name" value="Aminoglycoside_PTrfase"/>
</dbReference>
<evidence type="ECO:0000256" key="1">
    <source>
        <dbReference type="ARBA" id="ARBA00038240"/>
    </source>
</evidence>
<evidence type="ECO:0000313" key="4">
    <source>
        <dbReference type="Proteomes" id="UP001595817"/>
    </source>
</evidence>
<comment type="caution">
    <text evidence="3">The sequence shown here is derived from an EMBL/GenBank/DDBJ whole genome shotgun (WGS) entry which is preliminary data.</text>
</comment>
<sequence length="329" mass="39000">MMRLSLMKRVVDTVDEEWRSPLAFELMENWGYDVGEVYYWRASANFIFVCKRDGKTYFLRFNDGNERTIEEIESELNVIQYLAEHSIRVAQPVKSKNDRYIETVQTELGTFHAVLFEEAVGEHLEFEELIEEQFFLWGSSLGELHEVLKKAPVVLQDGRSSWSDHLDFAERSLPQKDQATRNEIHFLREWAKNLEKTEDNFGLIHYDFELDNLKVKDHQISILDFDDCASYWYVADIVYALRDAGEFDVHSPNIQKFMGGYRERTQLDDKLMEEAEGFSRMHRLLMYAKLIRTVDIEESADHPEWLTNLREKLVRKIEEYRQSLEVLQS</sequence>
<dbReference type="SUPFAM" id="SSF56112">
    <property type="entry name" value="Protein kinase-like (PK-like)"/>
    <property type="match status" value="1"/>
</dbReference>
<comment type="similarity">
    <text evidence="1">Belongs to the pseudomonas-type ThrB family.</text>
</comment>
<evidence type="ECO:0000259" key="2">
    <source>
        <dbReference type="Pfam" id="PF01636"/>
    </source>
</evidence>
<dbReference type="Gene3D" id="3.30.200.20">
    <property type="entry name" value="Phosphorylase Kinase, domain 1"/>
    <property type="match status" value="1"/>
</dbReference>